<reference evidence="2 3" key="1">
    <citation type="journal article" date="2011" name="Cell">
        <title>The monarch butterfly genome yields insights into long-distance migration.</title>
        <authorList>
            <person name="Zhan S."/>
            <person name="Merlin C."/>
            <person name="Boore J.L."/>
            <person name="Reppert S.M."/>
        </authorList>
    </citation>
    <scope>NUCLEOTIDE SEQUENCE [LARGE SCALE GENOMIC DNA]</scope>
    <source>
        <strain evidence="2">F-2</strain>
    </source>
</reference>
<dbReference type="SUPFAM" id="SSF47027">
    <property type="entry name" value="Acyl-CoA binding protein"/>
    <property type="match status" value="1"/>
</dbReference>
<dbReference type="AlphaFoldDB" id="A0A212EIW4"/>
<dbReference type="PROSITE" id="PS51228">
    <property type="entry name" value="ACB_2"/>
    <property type="match status" value="1"/>
</dbReference>
<dbReference type="STRING" id="278856.A0A212EIW4"/>
<dbReference type="InParanoid" id="A0A212EIW4"/>
<protein>
    <submittedName>
        <fullName evidence="2">Diazepam-binding inhibitor</fullName>
    </submittedName>
</protein>
<dbReference type="InterPro" id="IPR000582">
    <property type="entry name" value="Acyl-CoA-binding_protein"/>
</dbReference>
<dbReference type="Proteomes" id="UP000007151">
    <property type="component" value="Unassembled WGS sequence"/>
</dbReference>
<evidence type="ECO:0000313" key="3">
    <source>
        <dbReference type="Proteomes" id="UP000007151"/>
    </source>
</evidence>
<accession>A0A212EIW4</accession>
<feature type="domain" description="ACB" evidence="1">
    <location>
        <begin position="3"/>
        <end position="44"/>
    </location>
</feature>
<keyword evidence="3" id="KW-1185">Reference proteome</keyword>
<sequence length="44" mass="4804">MSLQEQFDQAAANVKKLKSLPSDSDLLELYAYFKQASVGDADPA</sequence>
<evidence type="ECO:0000259" key="1">
    <source>
        <dbReference type="PROSITE" id="PS51228"/>
    </source>
</evidence>
<comment type="caution">
    <text evidence="2">The sequence shown here is derived from an EMBL/GenBank/DDBJ whole genome shotgun (WGS) entry which is preliminary data.</text>
</comment>
<dbReference type="PRINTS" id="PR00689">
    <property type="entry name" value="ACOABINDINGP"/>
</dbReference>
<dbReference type="KEGG" id="dpl:KGM_212443A"/>
<dbReference type="Gene3D" id="1.20.80.10">
    <property type="match status" value="1"/>
</dbReference>
<dbReference type="InterPro" id="IPR035984">
    <property type="entry name" value="Acyl-CoA-binding_sf"/>
</dbReference>
<evidence type="ECO:0000313" key="2">
    <source>
        <dbReference type="EMBL" id="OWR41424.1"/>
    </source>
</evidence>
<name>A0A212EIW4_DANPL</name>
<organism evidence="2 3">
    <name type="scientific">Danaus plexippus plexippus</name>
    <dbReference type="NCBI Taxonomy" id="278856"/>
    <lineage>
        <taxon>Eukaryota</taxon>
        <taxon>Metazoa</taxon>
        <taxon>Ecdysozoa</taxon>
        <taxon>Arthropoda</taxon>
        <taxon>Hexapoda</taxon>
        <taxon>Insecta</taxon>
        <taxon>Pterygota</taxon>
        <taxon>Neoptera</taxon>
        <taxon>Endopterygota</taxon>
        <taxon>Lepidoptera</taxon>
        <taxon>Glossata</taxon>
        <taxon>Ditrysia</taxon>
        <taxon>Papilionoidea</taxon>
        <taxon>Nymphalidae</taxon>
        <taxon>Danainae</taxon>
        <taxon>Danaini</taxon>
        <taxon>Danaina</taxon>
        <taxon>Danaus</taxon>
        <taxon>Danaus</taxon>
    </lineage>
</organism>
<feature type="non-terminal residue" evidence="2">
    <location>
        <position position="44"/>
    </location>
</feature>
<dbReference type="Pfam" id="PF00887">
    <property type="entry name" value="ACBP"/>
    <property type="match status" value="1"/>
</dbReference>
<proteinExistence type="predicted"/>
<dbReference type="EMBL" id="AGBW02014561">
    <property type="protein sequence ID" value="OWR41424.1"/>
    <property type="molecule type" value="Genomic_DNA"/>
</dbReference>
<dbReference type="InterPro" id="IPR014352">
    <property type="entry name" value="FERM/acyl-CoA-bd_prot_sf"/>
</dbReference>
<dbReference type="GO" id="GO:0000062">
    <property type="term" value="F:fatty-acyl-CoA binding"/>
    <property type="evidence" value="ECO:0007669"/>
    <property type="project" value="InterPro"/>
</dbReference>
<gene>
    <name evidence="2" type="ORF">KGM_212443A</name>
</gene>